<dbReference type="AlphaFoldDB" id="A0A420YMF8"/>
<comment type="caution">
    <text evidence="7">The sequence shown here is derived from an EMBL/GenBank/DDBJ whole genome shotgun (WGS) entry which is preliminary data.</text>
</comment>
<dbReference type="Pfam" id="PF15454">
    <property type="entry name" value="LAMTOR"/>
    <property type="match status" value="1"/>
</dbReference>
<dbReference type="InterPro" id="IPR028209">
    <property type="entry name" value="LAMTOR1/MEH1"/>
</dbReference>
<dbReference type="GO" id="GO:0001919">
    <property type="term" value="P:regulation of receptor recycling"/>
    <property type="evidence" value="ECO:0007669"/>
    <property type="project" value="InterPro"/>
</dbReference>
<dbReference type="EMBL" id="QVQW01000002">
    <property type="protein sequence ID" value="RKU49069.1"/>
    <property type="molecule type" value="Genomic_DNA"/>
</dbReference>
<evidence type="ECO:0000256" key="2">
    <source>
        <dbReference type="ARBA" id="ARBA00022707"/>
    </source>
</evidence>
<dbReference type="GO" id="GO:0071986">
    <property type="term" value="C:Ragulator complex"/>
    <property type="evidence" value="ECO:0007669"/>
    <property type="project" value="InterPro"/>
</dbReference>
<dbReference type="Proteomes" id="UP000275385">
    <property type="component" value="Unassembled WGS sequence"/>
</dbReference>
<feature type="region of interest" description="Disordered" evidence="6">
    <location>
        <begin position="1"/>
        <end position="51"/>
    </location>
</feature>
<evidence type="ECO:0008006" key="9">
    <source>
        <dbReference type="Google" id="ProtNLM"/>
    </source>
</evidence>
<dbReference type="OrthoDB" id="5299893at2759"/>
<sequence length="165" mass="17894">MGNCTSCLGRGRRDSYDEDDESRLLYDDANGMHYGSFGEQQANGQDDPQEAQREIEALQRVVARTSDNMVDIYEIAPQDSRIHNDEATASYVQAGQEARMARYQSLLTKLSARDGSGAAAVAGRIDWDAPEEDDIETQGNGSLVKVEANGEPLVGTFGEAAAAMQ</sequence>
<evidence type="ECO:0000313" key="8">
    <source>
        <dbReference type="Proteomes" id="UP000275385"/>
    </source>
</evidence>
<dbReference type="SMART" id="SM01262">
    <property type="entry name" value="LAMTOR"/>
    <property type="match status" value="1"/>
</dbReference>
<protein>
    <recommendedName>
        <fullName evidence="9">Late endosomal/lysosomal adaptor and MAPK and MTOR activator 1</fullName>
    </recommendedName>
</protein>
<dbReference type="GO" id="GO:0071230">
    <property type="term" value="P:cellular response to amino acid stimulus"/>
    <property type="evidence" value="ECO:0007669"/>
    <property type="project" value="InterPro"/>
</dbReference>
<name>A0A420YMF8_9PEZI</name>
<keyword evidence="8" id="KW-1185">Reference proteome</keyword>
<comment type="subcellular location">
    <subcellularLocation>
        <location evidence="1">Endomembrane system</location>
    </subcellularLocation>
</comment>
<keyword evidence="4" id="KW-0564">Palmitate</keyword>
<dbReference type="GO" id="GO:0016197">
    <property type="term" value="P:endosomal transport"/>
    <property type="evidence" value="ECO:0007669"/>
    <property type="project" value="InterPro"/>
</dbReference>
<keyword evidence="5" id="KW-0449">Lipoprotein</keyword>
<proteinExistence type="predicted"/>
<organism evidence="7 8">
    <name type="scientific">Coniochaeta pulveracea</name>
    <dbReference type="NCBI Taxonomy" id="177199"/>
    <lineage>
        <taxon>Eukaryota</taxon>
        <taxon>Fungi</taxon>
        <taxon>Dikarya</taxon>
        <taxon>Ascomycota</taxon>
        <taxon>Pezizomycotina</taxon>
        <taxon>Sordariomycetes</taxon>
        <taxon>Sordariomycetidae</taxon>
        <taxon>Coniochaetales</taxon>
        <taxon>Coniochaetaceae</taxon>
        <taxon>Coniochaeta</taxon>
    </lineage>
</organism>
<evidence type="ECO:0000313" key="7">
    <source>
        <dbReference type="EMBL" id="RKU49069.1"/>
    </source>
</evidence>
<evidence type="ECO:0000256" key="3">
    <source>
        <dbReference type="ARBA" id="ARBA00023136"/>
    </source>
</evidence>
<dbReference type="GO" id="GO:0045121">
    <property type="term" value="C:membrane raft"/>
    <property type="evidence" value="ECO:0007669"/>
    <property type="project" value="InterPro"/>
</dbReference>
<dbReference type="GO" id="GO:0032008">
    <property type="term" value="P:positive regulation of TOR signaling"/>
    <property type="evidence" value="ECO:0007669"/>
    <property type="project" value="InterPro"/>
</dbReference>
<evidence type="ECO:0000256" key="1">
    <source>
        <dbReference type="ARBA" id="ARBA00004308"/>
    </source>
</evidence>
<dbReference type="GO" id="GO:0031902">
    <property type="term" value="C:late endosome membrane"/>
    <property type="evidence" value="ECO:0007669"/>
    <property type="project" value="InterPro"/>
</dbReference>
<reference evidence="7 8" key="1">
    <citation type="submission" date="2018-08" db="EMBL/GenBank/DDBJ databases">
        <title>Draft genome of the lignicolous fungus Coniochaeta pulveracea.</title>
        <authorList>
            <person name="Borstlap C.J."/>
            <person name="De Witt R.N."/>
            <person name="Botha A."/>
            <person name="Volschenk H."/>
        </authorList>
    </citation>
    <scope>NUCLEOTIDE SEQUENCE [LARGE SCALE GENOMIC DNA]</scope>
    <source>
        <strain evidence="7 8">CAB683</strain>
    </source>
</reference>
<dbReference type="GO" id="GO:0043410">
    <property type="term" value="P:positive regulation of MAPK cascade"/>
    <property type="evidence" value="ECO:0007669"/>
    <property type="project" value="InterPro"/>
</dbReference>
<keyword evidence="2" id="KW-0519">Myristate</keyword>
<evidence type="ECO:0000256" key="6">
    <source>
        <dbReference type="SAM" id="MobiDB-lite"/>
    </source>
</evidence>
<gene>
    <name evidence="7" type="ORF">DL546_003519</name>
</gene>
<accession>A0A420YMF8</accession>
<keyword evidence="3" id="KW-0472">Membrane</keyword>
<evidence type="ECO:0000256" key="5">
    <source>
        <dbReference type="ARBA" id="ARBA00023288"/>
    </source>
</evidence>
<evidence type="ECO:0000256" key="4">
    <source>
        <dbReference type="ARBA" id="ARBA00023139"/>
    </source>
</evidence>